<evidence type="ECO:0000256" key="6">
    <source>
        <dbReference type="ARBA" id="ARBA00022723"/>
    </source>
</evidence>
<dbReference type="EMBL" id="RWGY01000009">
    <property type="protein sequence ID" value="TVU33827.1"/>
    <property type="molecule type" value="Genomic_DNA"/>
</dbReference>
<dbReference type="GO" id="GO:0005509">
    <property type="term" value="F:calcium ion binding"/>
    <property type="evidence" value="ECO:0007669"/>
    <property type="project" value="InterPro"/>
</dbReference>
<dbReference type="InterPro" id="IPR018247">
    <property type="entry name" value="EF_Hand_1_Ca_BS"/>
</dbReference>
<dbReference type="Pfam" id="PF08414">
    <property type="entry name" value="NADPH_Ox"/>
    <property type="match status" value="1"/>
</dbReference>
<dbReference type="Proteomes" id="UP000324897">
    <property type="component" value="Unassembled WGS sequence"/>
</dbReference>
<evidence type="ECO:0000256" key="3">
    <source>
        <dbReference type="ARBA" id="ARBA00022559"/>
    </source>
</evidence>
<feature type="domain" description="EF-hand" evidence="14">
    <location>
        <begin position="154"/>
        <end position="189"/>
    </location>
</feature>
<sequence length="254" mass="27968">MESSSGYADVPLGGAGESNVDGDPLPPPMKKQPSRLATGMRRLASKVSSVRVPEMKVLKRTHSGAQSGLRGLRFLDKTSAGKDGWKSVEKRFDEMSEDGRLHKENFAKCIGMADSKEFACEVFVALARRRHINADDGVTKEQLKEFWEEMTDQNFDSRLRIFFDMCDKNGDGKLTEDEVKEVIVLSASANKLAKLKKNAATYAALIMEELDPDDRGYIDIWQLETAAPGDGVSLSAAREGQFGIGNSREDDGTI</sequence>
<name>A0A5J9VEI2_9POAL</name>
<keyword evidence="12" id="KW-0472">Membrane</keyword>
<protein>
    <recommendedName>
        <fullName evidence="14">EF-hand domain-containing protein</fullName>
    </recommendedName>
</protein>
<evidence type="ECO:0000256" key="8">
    <source>
        <dbReference type="ARBA" id="ARBA00022837"/>
    </source>
</evidence>
<evidence type="ECO:0000256" key="11">
    <source>
        <dbReference type="ARBA" id="ARBA00023002"/>
    </source>
</evidence>
<dbReference type="FunFam" id="1.10.238.10:FF:000049">
    <property type="entry name" value="Respiratory burst oxidase homolog A"/>
    <property type="match status" value="1"/>
</dbReference>
<keyword evidence="11" id="KW-0560">Oxidoreductase</keyword>
<evidence type="ECO:0000256" key="5">
    <source>
        <dbReference type="ARBA" id="ARBA00022692"/>
    </source>
</evidence>
<proteinExistence type="inferred from homology"/>
<dbReference type="GO" id="GO:0004601">
    <property type="term" value="F:peroxidase activity"/>
    <property type="evidence" value="ECO:0007669"/>
    <property type="project" value="UniProtKB-KW"/>
</dbReference>
<evidence type="ECO:0000256" key="1">
    <source>
        <dbReference type="ARBA" id="ARBA00004141"/>
    </source>
</evidence>
<dbReference type="AlphaFoldDB" id="A0A5J9VEI2"/>
<keyword evidence="3" id="KW-0575">Peroxidase</keyword>
<dbReference type="SUPFAM" id="SSF47473">
    <property type="entry name" value="EF-hand"/>
    <property type="match status" value="1"/>
</dbReference>
<keyword evidence="5" id="KW-0812">Transmembrane</keyword>
<keyword evidence="7" id="KW-0274">FAD</keyword>
<dbReference type="GO" id="GO:0016020">
    <property type="term" value="C:membrane"/>
    <property type="evidence" value="ECO:0007669"/>
    <property type="project" value="UniProtKB-SubCell"/>
</dbReference>
<dbReference type="InterPro" id="IPR013623">
    <property type="entry name" value="NADPH_Ox"/>
</dbReference>
<feature type="region of interest" description="Disordered" evidence="13">
    <location>
        <begin position="1"/>
        <end position="42"/>
    </location>
</feature>
<evidence type="ECO:0000256" key="12">
    <source>
        <dbReference type="ARBA" id="ARBA00023136"/>
    </source>
</evidence>
<dbReference type="InterPro" id="IPR002048">
    <property type="entry name" value="EF_hand_dom"/>
</dbReference>
<keyword evidence="6" id="KW-0479">Metal-binding</keyword>
<dbReference type="Gramene" id="TVU33827">
    <property type="protein sequence ID" value="TVU33827"/>
    <property type="gene ID" value="EJB05_15637"/>
</dbReference>
<accession>A0A5J9VEI2</accession>
<comment type="subcellular location">
    <subcellularLocation>
        <location evidence="1">Membrane</location>
        <topology evidence="1">Multi-pass membrane protein</topology>
    </subcellularLocation>
</comment>
<dbReference type="Gene3D" id="1.10.238.10">
    <property type="entry name" value="EF-hand"/>
    <property type="match status" value="1"/>
</dbReference>
<evidence type="ECO:0000256" key="13">
    <source>
        <dbReference type="SAM" id="MobiDB-lite"/>
    </source>
</evidence>
<evidence type="ECO:0000256" key="10">
    <source>
        <dbReference type="ARBA" id="ARBA00022989"/>
    </source>
</evidence>
<dbReference type="PROSITE" id="PS50222">
    <property type="entry name" value="EF_HAND_2"/>
    <property type="match status" value="1"/>
</dbReference>
<organism evidence="15 16">
    <name type="scientific">Eragrostis curvula</name>
    <name type="common">weeping love grass</name>
    <dbReference type="NCBI Taxonomy" id="38414"/>
    <lineage>
        <taxon>Eukaryota</taxon>
        <taxon>Viridiplantae</taxon>
        <taxon>Streptophyta</taxon>
        <taxon>Embryophyta</taxon>
        <taxon>Tracheophyta</taxon>
        <taxon>Spermatophyta</taxon>
        <taxon>Magnoliopsida</taxon>
        <taxon>Liliopsida</taxon>
        <taxon>Poales</taxon>
        <taxon>Poaceae</taxon>
        <taxon>PACMAD clade</taxon>
        <taxon>Chloridoideae</taxon>
        <taxon>Eragrostideae</taxon>
        <taxon>Eragrostidinae</taxon>
        <taxon>Eragrostis</taxon>
    </lineage>
</organism>
<reference evidence="15 16" key="1">
    <citation type="journal article" date="2019" name="Sci. Rep.">
        <title>A high-quality genome of Eragrostis curvula grass provides insights into Poaceae evolution and supports new strategies to enhance forage quality.</title>
        <authorList>
            <person name="Carballo J."/>
            <person name="Santos B.A.C.M."/>
            <person name="Zappacosta D."/>
            <person name="Garbus I."/>
            <person name="Selva J.P."/>
            <person name="Gallo C.A."/>
            <person name="Diaz A."/>
            <person name="Albertini E."/>
            <person name="Caccamo M."/>
            <person name="Echenique V."/>
        </authorList>
    </citation>
    <scope>NUCLEOTIDE SEQUENCE [LARGE SCALE GENOMIC DNA]</scope>
    <source>
        <strain evidence="16">cv. Victoria</strain>
        <tissue evidence="15">Leaf</tissue>
    </source>
</reference>
<keyword evidence="10" id="KW-1133">Transmembrane helix</keyword>
<comment type="similarity">
    <text evidence="2">Belongs to the RBOH (TC 5.B.1.3) family.</text>
</comment>
<keyword evidence="4" id="KW-0285">Flavoprotein</keyword>
<evidence type="ECO:0000256" key="9">
    <source>
        <dbReference type="ARBA" id="ARBA00022857"/>
    </source>
</evidence>
<dbReference type="InterPro" id="IPR011992">
    <property type="entry name" value="EF-hand-dom_pair"/>
</dbReference>
<keyword evidence="9" id="KW-0521">NADP</keyword>
<evidence type="ECO:0000256" key="2">
    <source>
        <dbReference type="ARBA" id="ARBA00007975"/>
    </source>
</evidence>
<evidence type="ECO:0000256" key="4">
    <source>
        <dbReference type="ARBA" id="ARBA00022630"/>
    </source>
</evidence>
<evidence type="ECO:0000313" key="15">
    <source>
        <dbReference type="EMBL" id="TVU33827.1"/>
    </source>
</evidence>
<keyword evidence="16" id="KW-1185">Reference proteome</keyword>
<dbReference type="PROSITE" id="PS00018">
    <property type="entry name" value="EF_HAND_1"/>
    <property type="match status" value="1"/>
</dbReference>
<keyword evidence="8" id="KW-0106">Calcium</keyword>
<dbReference type="GO" id="GO:0050664">
    <property type="term" value="F:oxidoreductase activity, acting on NAD(P)H, oxygen as acceptor"/>
    <property type="evidence" value="ECO:0007669"/>
    <property type="project" value="InterPro"/>
</dbReference>
<comment type="caution">
    <text evidence="15">The sequence shown here is derived from an EMBL/GenBank/DDBJ whole genome shotgun (WGS) entry which is preliminary data.</text>
</comment>
<gene>
    <name evidence="15" type="ORF">EJB05_15637</name>
</gene>
<dbReference type="OrthoDB" id="787003at2759"/>
<evidence type="ECO:0000256" key="7">
    <source>
        <dbReference type="ARBA" id="ARBA00022827"/>
    </source>
</evidence>
<evidence type="ECO:0000259" key="14">
    <source>
        <dbReference type="PROSITE" id="PS50222"/>
    </source>
</evidence>
<evidence type="ECO:0000313" key="16">
    <source>
        <dbReference type="Proteomes" id="UP000324897"/>
    </source>
</evidence>